<name>W1YNE3_9ZZZZ</name>
<keyword evidence="2" id="KW-1133">Transmembrane helix</keyword>
<feature type="region of interest" description="Disordered" evidence="1">
    <location>
        <begin position="1"/>
        <end position="24"/>
    </location>
</feature>
<dbReference type="EMBL" id="AZMM01001871">
    <property type="protein sequence ID" value="ETJ44103.1"/>
    <property type="molecule type" value="Genomic_DNA"/>
</dbReference>
<evidence type="ECO:0000256" key="1">
    <source>
        <dbReference type="SAM" id="MobiDB-lite"/>
    </source>
</evidence>
<reference evidence="3" key="1">
    <citation type="submission" date="2013-12" db="EMBL/GenBank/DDBJ databases">
        <title>A Varibaculum cambriense genome reconstructed from a premature infant gut community with otherwise low bacterial novelty that shifts toward anaerobic metabolism during the third week of life.</title>
        <authorList>
            <person name="Brown C.T."/>
            <person name="Sharon I."/>
            <person name="Thomas B.C."/>
            <person name="Castelle C.J."/>
            <person name="Morowitz M.J."/>
            <person name="Banfield J.F."/>
        </authorList>
    </citation>
    <scope>NUCLEOTIDE SEQUENCE</scope>
</reference>
<feature type="compositionally biased region" description="Basic and acidic residues" evidence="1">
    <location>
        <begin position="7"/>
        <end position="24"/>
    </location>
</feature>
<proteinExistence type="predicted"/>
<gene>
    <name evidence="3" type="ORF">Q604_UNBC01871G0001</name>
</gene>
<feature type="non-terminal residue" evidence="3">
    <location>
        <position position="1"/>
    </location>
</feature>
<protein>
    <recommendedName>
        <fullName evidence="4">DUF3618 domain-containing protein</fullName>
    </recommendedName>
</protein>
<dbReference type="AlphaFoldDB" id="W1YNE3"/>
<accession>W1YNE3</accession>
<sequence length="56" mass="5634">GQSLRDLGTDLRERASQTVSEAREGEPEALKALAVAGAGLAAAVAAGFAIARRGAR</sequence>
<comment type="caution">
    <text evidence="3">The sequence shown here is derived from an EMBL/GenBank/DDBJ whole genome shotgun (WGS) entry which is preliminary data.</text>
</comment>
<organism evidence="3">
    <name type="scientific">human gut metagenome</name>
    <dbReference type="NCBI Taxonomy" id="408170"/>
    <lineage>
        <taxon>unclassified sequences</taxon>
        <taxon>metagenomes</taxon>
        <taxon>organismal metagenomes</taxon>
    </lineage>
</organism>
<evidence type="ECO:0008006" key="4">
    <source>
        <dbReference type="Google" id="ProtNLM"/>
    </source>
</evidence>
<keyword evidence="2" id="KW-0812">Transmembrane</keyword>
<evidence type="ECO:0000256" key="2">
    <source>
        <dbReference type="SAM" id="Phobius"/>
    </source>
</evidence>
<keyword evidence="2" id="KW-0472">Membrane</keyword>
<evidence type="ECO:0000313" key="3">
    <source>
        <dbReference type="EMBL" id="ETJ44103.1"/>
    </source>
</evidence>
<feature type="transmembrane region" description="Helical" evidence="2">
    <location>
        <begin position="32"/>
        <end position="51"/>
    </location>
</feature>